<sequence>MNVIADSMAVITRRRRFYALEQYQPGYSTTLNGQRVDKLHVFDSKAERDAFLAPDAGHHAVSAAEARQLSKELYGVPLERCCSETEYGSGYIVSRLMRDPSQG</sequence>
<dbReference type="EMBL" id="QXXQ01000024">
    <property type="protein sequence ID" value="RID89763.1"/>
    <property type="molecule type" value="Genomic_DNA"/>
</dbReference>
<keyword evidence="2" id="KW-1185">Reference proteome</keyword>
<organism evidence="1 2">
    <name type="scientific">Gemmobacter lutimaris</name>
    <dbReference type="NCBI Taxonomy" id="2306023"/>
    <lineage>
        <taxon>Bacteria</taxon>
        <taxon>Pseudomonadati</taxon>
        <taxon>Pseudomonadota</taxon>
        <taxon>Alphaproteobacteria</taxon>
        <taxon>Rhodobacterales</taxon>
        <taxon>Paracoccaceae</taxon>
        <taxon>Gemmobacter</taxon>
    </lineage>
</organism>
<accession>A0A398BR08</accession>
<evidence type="ECO:0000313" key="2">
    <source>
        <dbReference type="Proteomes" id="UP000266649"/>
    </source>
</evidence>
<dbReference type="AlphaFoldDB" id="A0A398BR08"/>
<reference evidence="1 2" key="1">
    <citation type="submission" date="2018-09" db="EMBL/GenBank/DDBJ databases">
        <title>Gemmobacter lutimaris sp. nov., a marine bacterium isolated from tidal flat.</title>
        <authorList>
            <person name="Lee D.W."/>
            <person name="Yoo Y."/>
            <person name="Kim J.-J."/>
            <person name="Kim B.S."/>
        </authorList>
    </citation>
    <scope>NUCLEOTIDE SEQUENCE [LARGE SCALE GENOMIC DNA]</scope>
    <source>
        <strain evidence="1 2">YJ-T1-11</strain>
    </source>
</reference>
<dbReference type="RefSeq" id="WP_119136781.1">
    <property type="nucleotide sequence ID" value="NZ_QXXQ01000024.1"/>
</dbReference>
<protein>
    <submittedName>
        <fullName evidence="1">Uncharacterized protein</fullName>
    </submittedName>
</protein>
<proteinExistence type="predicted"/>
<dbReference type="Proteomes" id="UP000266649">
    <property type="component" value="Unassembled WGS sequence"/>
</dbReference>
<name>A0A398BR08_9RHOB</name>
<comment type="caution">
    <text evidence="1">The sequence shown here is derived from an EMBL/GenBank/DDBJ whole genome shotgun (WGS) entry which is preliminary data.</text>
</comment>
<evidence type="ECO:0000313" key="1">
    <source>
        <dbReference type="EMBL" id="RID89763.1"/>
    </source>
</evidence>
<gene>
    <name evidence="1" type="ORF">D2N39_21375</name>
</gene>